<comment type="similarity">
    <text evidence="1 7">Belongs to the endoribonuclease YbeY family.</text>
</comment>
<evidence type="ECO:0000256" key="6">
    <source>
        <dbReference type="ARBA" id="ARBA00022833"/>
    </source>
</evidence>
<dbReference type="InterPro" id="IPR023091">
    <property type="entry name" value="MetalPrtase_cat_dom_sf_prd"/>
</dbReference>
<dbReference type="Gene3D" id="3.40.390.30">
    <property type="entry name" value="Metalloproteases ('zincins'), catalytic domain"/>
    <property type="match status" value="1"/>
</dbReference>
<dbReference type="PROSITE" id="PS01306">
    <property type="entry name" value="UPF0054"/>
    <property type="match status" value="1"/>
</dbReference>
<organism evidence="8 9">
    <name type="scientific">Candidatus Komeilibacteria bacterium CG11_big_fil_rev_8_21_14_0_20_36_20</name>
    <dbReference type="NCBI Taxonomy" id="1974477"/>
    <lineage>
        <taxon>Bacteria</taxon>
        <taxon>Candidatus Komeiliibacteriota</taxon>
    </lineage>
</organism>
<dbReference type="Proteomes" id="UP000230564">
    <property type="component" value="Unassembled WGS sequence"/>
</dbReference>
<keyword evidence="5 7" id="KW-0378">Hydrolase</keyword>
<dbReference type="GO" id="GO:0004222">
    <property type="term" value="F:metalloendopeptidase activity"/>
    <property type="evidence" value="ECO:0007669"/>
    <property type="project" value="InterPro"/>
</dbReference>
<dbReference type="InterPro" id="IPR020549">
    <property type="entry name" value="YbeY_CS"/>
</dbReference>
<keyword evidence="7" id="KW-0698">rRNA processing</keyword>
<proteinExistence type="inferred from homology"/>
<keyword evidence="3 7" id="KW-0479">Metal-binding</keyword>
<dbReference type="PANTHER" id="PTHR46986">
    <property type="entry name" value="ENDORIBONUCLEASE YBEY, CHLOROPLASTIC"/>
    <property type="match status" value="1"/>
</dbReference>
<evidence type="ECO:0000256" key="7">
    <source>
        <dbReference type="HAMAP-Rule" id="MF_00009"/>
    </source>
</evidence>
<feature type="binding site" evidence="7">
    <location>
        <position position="113"/>
    </location>
    <ligand>
        <name>Zn(2+)</name>
        <dbReference type="ChEBI" id="CHEBI:29105"/>
        <note>catalytic</note>
    </ligand>
</feature>
<dbReference type="GO" id="GO:0006364">
    <property type="term" value="P:rRNA processing"/>
    <property type="evidence" value="ECO:0007669"/>
    <property type="project" value="UniProtKB-UniRule"/>
</dbReference>
<keyword evidence="7" id="KW-0690">Ribosome biogenesis</keyword>
<dbReference type="GO" id="GO:0005737">
    <property type="term" value="C:cytoplasm"/>
    <property type="evidence" value="ECO:0007669"/>
    <property type="project" value="UniProtKB-SubCell"/>
</dbReference>
<dbReference type="Pfam" id="PF02130">
    <property type="entry name" value="YbeY"/>
    <property type="match status" value="1"/>
</dbReference>
<name>A0A2H0NDT2_9BACT</name>
<dbReference type="GO" id="GO:0008270">
    <property type="term" value="F:zinc ion binding"/>
    <property type="evidence" value="ECO:0007669"/>
    <property type="project" value="UniProtKB-UniRule"/>
</dbReference>
<evidence type="ECO:0000313" key="9">
    <source>
        <dbReference type="Proteomes" id="UP000230564"/>
    </source>
</evidence>
<evidence type="ECO:0000256" key="3">
    <source>
        <dbReference type="ARBA" id="ARBA00022723"/>
    </source>
</evidence>
<accession>A0A2H0NDT2</accession>
<comment type="function">
    <text evidence="7">Single strand-specific metallo-endoribonuclease involved in late-stage 70S ribosome quality control and in maturation of the 3' terminus of the 16S rRNA.</text>
</comment>
<comment type="subcellular location">
    <subcellularLocation>
        <location evidence="7">Cytoplasm</location>
    </subcellularLocation>
</comment>
<dbReference type="HAMAP" id="MF_00009">
    <property type="entry name" value="Endoribonucl_YbeY"/>
    <property type="match status" value="1"/>
</dbReference>
<comment type="cofactor">
    <cofactor evidence="7">
        <name>Zn(2+)</name>
        <dbReference type="ChEBI" id="CHEBI:29105"/>
    </cofactor>
    <text evidence="7">Binds 1 zinc ion.</text>
</comment>
<dbReference type="AlphaFoldDB" id="A0A2H0NDT2"/>
<feature type="binding site" evidence="7">
    <location>
        <position position="119"/>
    </location>
    <ligand>
        <name>Zn(2+)</name>
        <dbReference type="ChEBI" id="CHEBI:29105"/>
        <note>catalytic</note>
    </ligand>
</feature>
<dbReference type="EC" id="3.1.-.-" evidence="7"/>
<protein>
    <recommendedName>
        <fullName evidence="7">Endoribonuclease YbeY</fullName>
        <ecNumber evidence="7">3.1.-.-</ecNumber>
    </recommendedName>
</protein>
<gene>
    <name evidence="7 8" type="primary">ybeY</name>
    <name evidence="8" type="ORF">COV55_01370</name>
</gene>
<evidence type="ECO:0000256" key="2">
    <source>
        <dbReference type="ARBA" id="ARBA00022722"/>
    </source>
</evidence>
<dbReference type="NCBIfam" id="TIGR00043">
    <property type="entry name" value="rRNA maturation RNase YbeY"/>
    <property type="match status" value="1"/>
</dbReference>
<keyword evidence="7" id="KW-0963">Cytoplasm</keyword>
<keyword evidence="2 7" id="KW-0540">Nuclease</keyword>
<comment type="caution">
    <text evidence="8">The sequence shown here is derived from an EMBL/GenBank/DDBJ whole genome shotgun (WGS) entry which is preliminary data.</text>
</comment>
<keyword evidence="4 7" id="KW-0255">Endonuclease</keyword>
<evidence type="ECO:0000256" key="4">
    <source>
        <dbReference type="ARBA" id="ARBA00022759"/>
    </source>
</evidence>
<dbReference type="SUPFAM" id="SSF55486">
    <property type="entry name" value="Metalloproteases ('zincins'), catalytic domain"/>
    <property type="match status" value="1"/>
</dbReference>
<dbReference type="PANTHER" id="PTHR46986:SF1">
    <property type="entry name" value="ENDORIBONUCLEASE YBEY, CHLOROPLASTIC"/>
    <property type="match status" value="1"/>
</dbReference>
<dbReference type="InterPro" id="IPR002036">
    <property type="entry name" value="YbeY"/>
</dbReference>
<reference evidence="8 9" key="1">
    <citation type="submission" date="2017-09" db="EMBL/GenBank/DDBJ databases">
        <title>Depth-based differentiation of microbial function through sediment-hosted aquifers and enrichment of novel symbionts in the deep terrestrial subsurface.</title>
        <authorList>
            <person name="Probst A.J."/>
            <person name="Ladd B."/>
            <person name="Jarett J.K."/>
            <person name="Geller-Mcgrath D.E."/>
            <person name="Sieber C.M."/>
            <person name="Emerson J.B."/>
            <person name="Anantharaman K."/>
            <person name="Thomas B.C."/>
            <person name="Malmstrom R."/>
            <person name="Stieglmeier M."/>
            <person name="Klingl A."/>
            <person name="Woyke T."/>
            <person name="Ryan C.M."/>
            <person name="Banfield J.F."/>
        </authorList>
    </citation>
    <scope>NUCLEOTIDE SEQUENCE [LARGE SCALE GENOMIC DNA]</scope>
    <source>
        <strain evidence="8">CG11_big_fil_rev_8_21_14_0_20_36_20</strain>
    </source>
</reference>
<dbReference type="EMBL" id="PCWQ01000007">
    <property type="protein sequence ID" value="PIR07060.1"/>
    <property type="molecule type" value="Genomic_DNA"/>
</dbReference>
<evidence type="ECO:0000313" key="8">
    <source>
        <dbReference type="EMBL" id="PIR07060.1"/>
    </source>
</evidence>
<feature type="binding site" evidence="7">
    <location>
        <position position="109"/>
    </location>
    <ligand>
        <name>Zn(2+)</name>
        <dbReference type="ChEBI" id="CHEBI:29105"/>
        <note>catalytic</note>
    </ligand>
</feature>
<sequence>MQSKLLQINKRGQRADFDWLSALETILARKFKILARGQQIISLALVSKSEIRRLNRVYRHQNKITDVLSFNIDSQEILGEVVICLEIAKKQAQDKRETISSELKLLTIHGILHLLGYDHQLGLKHAKQQSRLEEEVLNLLKQKIN</sequence>
<evidence type="ECO:0000256" key="1">
    <source>
        <dbReference type="ARBA" id="ARBA00010875"/>
    </source>
</evidence>
<evidence type="ECO:0000256" key="5">
    <source>
        <dbReference type="ARBA" id="ARBA00022801"/>
    </source>
</evidence>
<dbReference type="GO" id="GO:0004521">
    <property type="term" value="F:RNA endonuclease activity"/>
    <property type="evidence" value="ECO:0007669"/>
    <property type="project" value="UniProtKB-UniRule"/>
</dbReference>
<keyword evidence="6 7" id="KW-0862">Zinc</keyword>